<gene>
    <name evidence="4" type="ORF">H9806_02570</name>
</gene>
<evidence type="ECO:0000256" key="2">
    <source>
        <dbReference type="ARBA" id="ARBA00022679"/>
    </source>
</evidence>
<dbReference type="Gene3D" id="3.90.550.10">
    <property type="entry name" value="Spore Coat Polysaccharide Biosynthesis Protein SpsA, Chain A"/>
    <property type="match status" value="1"/>
</dbReference>
<evidence type="ECO:0000256" key="1">
    <source>
        <dbReference type="ARBA" id="ARBA00022676"/>
    </source>
</evidence>
<dbReference type="AlphaFoldDB" id="A0A9E2KS38"/>
<dbReference type="CDD" id="cd00761">
    <property type="entry name" value="Glyco_tranf_GTA_type"/>
    <property type="match status" value="1"/>
</dbReference>
<sequence length="338" mass="39332">MKKTLSIIVPAYNSADYLERCVNSLIVGGEQLDIILVDDGSTDATPKIVDEYAARFPNQIRAVHEKNAGHGGAINNGLRLAKAKYVKVCDSDDWLDFSGLKRLLDFIDQINEKGESIDMIITNYVYDKVGAKHKKRIHFSRLPKQRIFDWSDVRMLIGQYMMMHSITYRTNLLVKEAKISLPTNVSYDDNIFVFEPLRYVHKMYYLDTDLYHYFIGRDDQSVNENVMLKKIDQQLMINRRMIRFYATKIDPKTDLGRYLRYYLEIITVISSIILIRGRSQHFIQLKKDLWQEIKDLDINLYHRLRMRPLGIGVNLPGSVGRKLSSGCYSLVHKVYGFN</sequence>
<dbReference type="EMBL" id="JAHLFT010000031">
    <property type="protein sequence ID" value="MBU3828027.1"/>
    <property type="molecule type" value="Genomic_DNA"/>
</dbReference>
<keyword evidence="2" id="KW-0808">Transferase</keyword>
<dbReference type="GO" id="GO:0016757">
    <property type="term" value="F:glycosyltransferase activity"/>
    <property type="evidence" value="ECO:0007669"/>
    <property type="project" value="UniProtKB-KW"/>
</dbReference>
<organism evidence="4 5">
    <name type="scientific">Candidatus Lactobacillus pullistercoris</name>
    <dbReference type="NCBI Taxonomy" id="2838636"/>
    <lineage>
        <taxon>Bacteria</taxon>
        <taxon>Bacillati</taxon>
        <taxon>Bacillota</taxon>
        <taxon>Bacilli</taxon>
        <taxon>Lactobacillales</taxon>
        <taxon>Lactobacillaceae</taxon>
        <taxon>Lactobacillus</taxon>
    </lineage>
</organism>
<protein>
    <submittedName>
        <fullName evidence="4">Glycosyltransferase family 2 protein</fullName>
    </submittedName>
</protein>
<reference evidence="4" key="1">
    <citation type="journal article" date="2021" name="PeerJ">
        <title>Extensive microbial diversity within the chicken gut microbiome revealed by metagenomics and culture.</title>
        <authorList>
            <person name="Gilroy R."/>
            <person name="Ravi A."/>
            <person name="Getino M."/>
            <person name="Pursley I."/>
            <person name="Horton D.L."/>
            <person name="Alikhan N.F."/>
            <person name="Baker D."/>
            <person name="Gharbi K."/>
            <person name="Hall N."/>
            <person name="Watson M."/>
            <person name="Adriaenssens E.M."/>
            <person name="Foster-Nyarko E."/>
            <person name="Jarju S."/>
            <person name="Secka A."/>
            <person name="Antonio M."/>
            <person name="Oren A."/>
            <person name="Chaudhuri R.R."/>
            <person name="La Ragione R."/>
            <person name="Hildebrand F."/>
            <person name="Pallen M.J."/>
        </authorList>
    </citation>
    <scope>NUCLEOTIDE SEQUENCE</scope>
    <source>
        <strain evidence="4">F6-686</strain>
    </source>
</reference>
<dbReference type="Proteomes" id="UP000823844">
    <property type="component" value="Unassembled WGS sequence"/>
</dbReference>
<dbReference type="PANTHER" id="PTHR22916">
    <property type="entry name" value="GLYCOSYLTRANSFERASE"/>
    <property type="match status" value="1"/>
</dbReference>
<feature type="domain" description="Glycosyltransferase 2-like" evidence="3">
    <location>
        <begin position="6"/>
        <end position="125"/>
    </location>
</feature>
<name>A0A9E2KS38_9LACO</name>
<dbReference type="PANTHER" id="PTHR22916:SF51">
    <property type="entry name" value="GLYCOSYLTRANSFERASE EPSH-RELATED"/>
    <property type="match status" value="1"/>
</dbReference>
<evidence type="ECO:0000313" key="4">
    <source>
        <dbReference type="EMBL" id="MBU3828027.1"/>
    </source>
</evidence>
<dbReference type="InterPro" id="IPR001173">
    <property type="entry name" value="Glyco_trans_2-like"/>
</dbReference>
<dbReference type="Pfam" id="PF00535">
    <property type="entry name" value="Glycos_transf_2"/>
    <property type="match status" value="1"/>
</dbReference>
<evidence type="ECO:0000259" key="3">
    <source>
        <dbReference type="Pfam" id="PF00535"/>
    </source>
</evidence>
<proteinExistence type="predicted"/>
<keyword evidence="1" id="KW-0328">Glycosyltransferase</keyword>
<dbReference type="SUPFAM" id="SSF53448">
    <property type="entry name" value="Nucleotide-diphospho-sugar transferases"/>
    <property type="match status" value="1"/>
</dbReference>
<dbReference type="InterPro" id="IPR029044">
    <property type="entry name" value="Nucleotide-diphossugar_trans"/>
</dbReference>
<reference evidence="4" key="2">
    <citation type="submission" date="2021-04" db="EMBL/GenBank/DDBJ databases">
        <authorList>
            <person name="Gilroy R."/>
        </authorList>
    </citation>
    <scope>NUCLEOTIDE SEQUENCE</scope>
    <source>
        <strain evidence="4">F6-686</strain>
    </source>
</reference>
<evidence type="ECO:0000313" key="5">
    <source>
        <dbReference type="Proteomes" id="UP000823844"/>
    </source>
</evidence>
<accession>A0A9E2KS38</accession>
<comment type="caution">
    <text evidence="4">The sequence shown here is derived from an EMBL/GenBank/DDBJ whole genome shotgun (WGS) entry which is preliminary data.</text>
</comment>